<comment type="caution">
    <text evidence="1">The sequence shown here is derived from an EMBL/GenBank/DDBJ whole genome shotgun (WGS) entry which is preliminary data.</text>
</comment>
<dbReference type="EMBL" id="JBHSFE010000006">
    <property type="protein sequence ID" value="MFC4607322.1"/>
    <property type="molecule type" value="Genomic_DNA"/>
</dbReference>
<evidence type="ECO:0000313" key="2">
    <source>
        <dbReference type="Proteomes" id="UP001595993"/>
    </source>
</evidence>
<sequence length="95" mass="9898">MLQLRREALDQVEEPLPAGRDVSAVLDVVGGPEPLGSGVVPLVEQSVESFTDDGFVPVFDGAHGVINFYLPRAELLGQAEPKRRIAGTASAGSGA</sequence>
<evidence type="ECO:0000313" key="1">
    <source>
        <dbReference type="EMBL" id="MFC4607322.1"/>
    </source>
</evidence>
<dbReference type="Proteomes" id="UP001595993">
    <property type="component" value="Unassembled WGS sequence"/>
</dbReference>
<gene>
    <name evidence="1" type="ORF">ACFO9E_05765</name>
</gene>
<reference evidence="2" key="1">
    <citation type="journal article" date="2019" name="Int. J. Syst. Evol. Microbiol.">
        <title>The Global Catalogue of Microorganisms (GCM) 10K type strain sequencing project: providing services to taxonomists for standard genome sequencing and annotation.</title>
        <authorList>
            <consortium name="The Broad Institute Genomics Platform"/>
            <consortium name="The Broad Institute Genome Sequencing Center for Infectious Disease"/>
            <person name="Wu L."/>
            <person name="Ma J."/>
        </authorList>
    </citation>
    <scope>NUCLEOTIDE SEQUENCE [LARGE SCALE GENOMIC DNA]</scope>
    <source>
        <strain evidence="2">CGMCC 4.7139</strain>
    </source>
</reference>
<dbReference type="RefSeq" id="WP_381192226.1">
    <property type="nucleotide sequence ID" value="NZ_JBHSFE010000006.1"/>
</dbReference>
<proteinExistence type="predicted"/>
<name>A0ABV9G085_9ACTN</name>
<protein>
    <submittedName>
        <fullName evidence="1">Uncharacterized protein</fullName>
    </submittedName>
</protein>
<keyword evidence="2" id="KW-1185">Reference proteome</keyword>
<organism evidence="1 2">
    <name type="scientific">Streptomyces maoxianensis</name>
    <dbReference type="NCBI Taxonomy" id="1459942"/>
    <lineage>
        <taxon>Bacteria</taxon>
        <taxon>Bacillati</taxon>
        <taxon>Actinomycetota</taxon>
        <taxon>Actinomycetes</taxon>
        <taxon>Kitasatosporales</taxon>
        <taxon>Streptomycetaceae</taxon>
        <taxon>Streptomyces</taxon>
    </lineage>
</organism>
<accession>A0ABV9G085</accession>